<name>A0AAD8EQC8_DIPPU</name>
<keyword evidence="2" id="KW-1185">Reference proteome</keyword>
<dbReference type="AlphaFoldDB" id="A0AAD8EQC8"/>
<gene>
    <name evidence="1" type="ORF">L9F63_026668</name>
</gene>
<feature type="non-terminal residue" evidence="1">
    <location>
        <position position="68"/>
    </location>
</feature>
<accession>A0AAD8EQC8</accession>
<evidence type="ECO:0000313" key="1">
    <source>
        <dbReference type="EMBL" id="KAJ9598798.1"/>
    </source>
</evidence>
<dbReference type="EMBL" id="JASPKZ010001054">
    <property type="protein sequence ID" value="KAJ9598798.1"/>
    <property type="molecule type" value="Genomic_DNA"/>
</dbReference>
<comment type="caution">
    <text evidence="1">The sequence shown here is derived from an EMBL/GenBank/DDBJ whole genome shotgun (WGS) entry which is preliminary data.</text>
</comment>
<dbReference type="Proteomes" id="UP001233999">
    <property type="component" value="Unassembled WGS sequence"/>
</dbReference>
<evidence type="ECO:0000313" key="2">
    <source>
        <dbReference type="Proteomes" id="UP001233999"/>
    </source>
</evidence>
<protein>
    <submittedName>
        <fullName evidence="1">Uncharacterized protein</fullName>
    </submittedName>
</protein>
<reference evidence="1" key="2">
    <citation type="submission" date="2023-05" db="EMBL/GenBank/DDBJ databases">
        <authorList>
            <person name="Fouks B."/>
        </authorList>
    </citation>
    <scope>NUCLEOTIDE SEQUENCE</scope>
    <source>
        <strain evidence="1">Stay&amp;Tobe</strain>
        <tissue evidence="1">Testes</tissue>
    </source>
</reference>
<sequence length="68" mass="7884">ISRFNTTDSFSGAMSKIRYTPQSRPSDFVSAYRGYENIPEDILQQSGDLDIKLGEFFLYERCLSFIFN</sequence>
<proteinExistence type="predicted"/>
<reference evidence="1" key="1">
    <citation type="journal article" date="2023" name="IScience">
        <title>Live-bearing cockroach genome reveals convergent evolutionary mechanisms linked to viviparity in insects and beyond.</title>
        <authorList>
            <person name="Fouks B."/>
            <person name="Harrison M.C."/>
            <person name="Mikhailova A.A."/>
            <person name="Marchal E."/>
            <person name="English S."/>
            <person name="Carruthers M."/>
            <person name="Jennings E.C."/>
            <person name="Chiamaka E.L."/>
            <person name="Frigard R.A."/>
            <person name="Pippel M."/>
            <person name="Attardo G.M."/>
            <person name="Benoit J.B."/>
            <person name="Bornberg-Bauer E."/>
            <person name="Tobe S.S."/>
        </authorList>
    </citation>
    <scope>NUCLEOTIDE SEQUENCE</scope>
    <source>
        <strain evidence="1">Stay&amp;Tobe</strain>
    </source>
</reference>
<organism evidence="1 2">
    <name type="scientific">Diploptera punctata</name>
    <name type="common">Pacific beetle cockroach</name>
    <dbReference type="NCBI Taxonomy" id="6984"/>
    <lineage>
        <taxon>Eukaryota</taxon>
        <taxon>Metazoa</taxon>
        <taxon>Ecdysozoa</taxon>
        <taxon>Arthropoda</taxon>
        <taxon>Hexapoda</taxon>
        <taxon>Insecta</taxon>
        <taxon>Pterygota</taxon>
        <taxon>Neoptera</taxon>
        <taxon>Polyneoptera</taxon>
        <taxon>Dictyoptera</taxon>
        <taxon>Blattodea</taxon>
        <taxon>Blaberoidea</taxon>
        <taxon>Blaberidae</taxon>
        <taxon>Diplopterinae</taxon>
        <taxon>Diploptera</taxon>
    </lineage>
</organism>
<feature type="non-terminal residue" evidence="1">
    <location>
        <position position="1"/>
    </location>
</feature>